<protein>
    <recommendedName>
        <fullName evidence="1">DUF5753 domain-containing protein</fullName>
    </recommendedName>
</protein>
<evidence type="ECO:0000259" key="1">
    <source>
        <dbReference type="Pfam" id="PF19054"/>
    </source>
</evidence>
<dbReference type="Proteomes" id="UP000598297">
    <property type="component" value="Unassembled WGS sequence"/>
</dbReference>
<dbReference type="EMBL" id="JAAAHS010000117">
    <property type="protein sequence ID" value="NBE53057.1"/>
    <property type="molecule type" value="Genomic_DNA"/>
</dbReference>
<dbReference type="InterPro" id="IPR043917">
    <property type="entry name" value="DUF5753"/>
</dbReference>
<proteinExistence type="predicted"/>
<evidence type="ECO:0000313" key="2">
    <source>
        <dbReference type="EMBL" id="NBE53057.1"/>
    </source>
</evidence>
<sequence>MLPHLGRHVFVGALDAAAQARVTRSRIVRQAGHLFLFIVEEAVLRYQLGGKEAMAGLLGRLFHMYDGPSRHNERRPLACLEVPEAVSLGHRRACRCES</sequence>
<dbReference type="RefSeq" id="WP_161698605.1">
    <property type="nucleotide sequence ID" value="NZ_JAAAHS010000117.1"/>
</dbReference>
<accession>A0A964UUA9</accession>
<dbReference type="Pfam" id="PF19054">
    <property type="entry name" value="DUF5753"/>
    <property type="match status" value="1"/>
</dbReference>
<evidence type="ECO:0000313" key="3">
    <source>
        <dbReference type="Proteomes" id="UP000598297"/>
    </source>
</evidence>
<dbReference type="OrthoDB" id="4966777at2"/>
<keyword evidence="3" id="KW-1185">Reference proteome</keyword>
<name>A0A964UUA9_9ACTN</name>
<reference evidence="2" key="1">
    <citation type="submission" date="2020-01" db="EMBL/GenBank/DDBJ databases">
        <title>Whole-genome analyses of novel actinobacteria.</title>
        <authorList>
            <person name="Sahin N."/>
        </authorList>
    </citation>
    <scope>NUCLEOTIDE SEQUENCE</scope>
    <source>
        <strain evidence="2">YC537</strain>
    </source>
</reference>
<feature type="domain" description="DUF5753" evidence="1">
    <location>
        <begin position="13"/>
        <end position="66"/>
    </location>
</feature>
<comment type="caution">
    <text evidence="2">The sequence shown here is derived from an EMBL/GenBank/DDBJ whole genome shotgun (WGS) entry which is preliminary data.</text>
</comment>
<organism evidence="2 3">
    <name type="scientific">Streptomyces boluensis</name>
    <dbReference type="NCBI Taxonomy" id="1775135"/>
    <lineage>
        <taxon>Bacteria</taxon>
        <taxon>Bacillati</taxon>
        <taxon>Actinomycetota</taxon>
        <taxon>Actinomycetes</taxon>
        <taxon>Kitasatosporales</taxon>
        <taxon>Streptomycetaceae</taxon>
        <taxon>Streptomyces</taxon>
    </lineage>
</organism>
<dbReference type="AlphaFoldDB" id="A0A964UUA9"/>
<gene>
    <name evidence="2" type="ORF">GUY60_16835</name>
</gene>